<reference evidence="3" key="1">
    <citation type="submission" date="2019-04" db="EMBL/GenBank/DDBJ databases">
        <title>Genome sequence of Pseudomonas putida 1290, an auxin catabolizing strain.</title>
        <authorList>
            <person name="Laird T.S."/>
            <person name="Leveau J.H.J."/>
        </authorList>
    </citation>
    <scope>NUCLEOTIDE SEQUENCE [LARGE SCALE GENOMIC DNA]</scope>
    <source>
        <strain evidence="3">1290</strain>
        <plasmid evidence="3">ppp1290</plasmid>
    </source>
</reference>
<name>A0A177YR13_PSEPU</name>
<keyword evidence="2" id="KW-0614">Plasmid</keyword>
<feature type="transmembrane region" description="Helical" evidence="1">
    <location>
        <begin position="12"/>
        <end position="31"/>
    </location>
</feature>
<keyword evidence="1" id="KW-0472">Membrane</keyword>
<dbReference type="AlphaFoldDB" id="A0A177YR13"/>
<proteinExistence type="predicted"/>
<keyword evidence="1" id="KW-0812">Transmembrane</keyword>
<dbReference type="EMBL" id="CP039372">
    <property type="protein sequence ID" value="QCI15631.1"/>
    <property type="molecule type" value="Genomic_DNA"/>
</dbReference>
<dbReference type="RefSeq" id="WP_009682447.1">
    <property type="nucleotide sequence ID" value="NZ_CP039372.1"/>
</dbReference>
<feature type="transmembrane region" description="Helical" evidence="1">
    <location>
        <begin position="37"/>
        <end position="58"/>
    </location>
</feature>
<accession>A0A177YR13</accession>
<evidence type="ECO:0000256" key="1">
    <source>
        <dbReference type="SAM" id="Phobius"/>
    </source>
</evidence>
<dbReference type="OrthoDB" id="6857043at2"/>
<evidence type="ECO:0000313" key="3">
    <source>
        <dbReference type="Proteomes" id="UP000298551"/>
    </source>
</evidence>
<sequence>MNIIWWVLRPFYWLGLLPVIAVFLIACAHFSRDTEVSLGIMAIALVYFGLGYLLFSVAPRYFKSRLDRMVEKAKMTGFNPSHEVVSVMFNRYVGFDAAAKKALYVDVNLNSATLIDFDQVSSWELVPDKSPLLLFKLVTRVPNLHEIGVRIKANQFGAWKSDMHTLFG</sequence>
<gene>
    <name evidence="2" type="ORF">E6B08_30405</name>
</gene>
<geneLocation type="plasmid" evidence="3">
    <name>ppp1290</name>
</geneLocation>
<dbReference type="Proteomes" id="UP000298551">
    <property type="component" value="Plasmid pPp1290"/>
</dbReference>
<protein>
    <submittedName>
        <fullName evidence="2">Uncharacterized protein</fullName>
    </submittedName>
</protein>
<evidence type="ECO:0000313" key="2">
    <source>
        <dbReference type="EMBL" id="QCI15631.1"/>
    </source>
</evidence>
<organism evidence="2 3">
    <name type="scientific">Pseudomonas putida</name>
    <name type="common">Arthrobacter siderocapsulatus</name>
    <dbReference type="NCBI Taxonomy" id="303"/>
    <lineage>
        <taxon>Bacteria</taxon>
        <taxon>Pseudomonadati</taxon>
        <taxon>Pseudomonadota</taxon>
        <taxon>Gammaproteobacteria</taxon>
        <taxon>Pseudomonadales</taxon>
        <taxon>Pseudomonadaceae</taxon>
        <taxon>Pseudomonas</taxon>
    </lineage>
</organism>
<keyword evidence="1" id="KW-1133">Transmembrane helix</keyword>